<sequence>MRFPGGGEQQDAPGQDGLTRMLVLKCLSDETGDDAGDIVAQGFVDVDDREFVNIVNRLEGYFDCTLWLRSETGRRFVVRDLVERVTAATTRCSPEADHV</sequence>
<comment type="caution">
    <text evidence="1">The sequence shown here is derived from an EMBL/GenBank/DDBJ whole genome shotgun (WGS) entry which is preliminary data.</text>
</comment>
<gene>
    <name evidence="1" type="ORF">GCM10019016_010460</name>
</gene>
<dbReference type="InterPro" id="IPR046135">
    <property type="entry name" value="DUF6137"/>
</dbReference>
<protein>
    <submittedName>
        <fullName evidence="1">Uncharacterized protein</fullName>
    </submittedName>
</protein>
<reference evidence="2" key="1">
    <citation type="journal article" date="2019" name="Int. J. Syst. Evol. Microbiol.">
        <title>The Global Catalogue of Microorganisms (GCM) 10K type strain sequencing project: providing services to taxonomists for standard genome sequencing and annotation.</title>
        <authorList>
            <consortium name="The Broad Institute Genomics Platform"/>
            <consortium name="The Broad Institute Genome Sequencing Center for Infectious Disease"/>
            <person name="Wu L."/>
            <person name="Ma J."/>
        </authorList>
    </citation>
    <scope>NUCLEOTIDE SEQUENCE [LARGE SCALE GENOMIC DNA]</scope>
    <source>
        <strain evidence="2">JCM 4816</strain>
    </source>
</reference>
<keyword evidence="2" id="KW-1185">Reference proteome</keyword>
<evidence type="ECO:0000313" key="1">
    <source>
        <dbReference type="EMBL" id="GAA3493947.1"/>
    </source>
</evidence>
<accession>A0ABP6THK4</accession>
<dbReference type="Pfam" id="PF19634">
    <property type="entry name" value="DUF6137"/>
    <property type="match status" value="1"/>
</dbReference>
<evidence type="ECO:0000313" key="2">
    <source>
        <dbReference type="Proteomes" id="UP001501455"/>
    </source>
</evidence>
<dbReference type="EMBL" id="BAAAXF010000014">
    <property type="protein sequence ID" value="GAA3493947.1"/>
    <property type="molecule type" value="Genomic_DNA"/>
</dbReference>
<name>A0ABP6THK4_9ACTN</name>
<proteinExistence type="predicted"/>
<dbReference type="Proteomes" id="UP001501455">
    <property type="component" value="Unassembled WGS sequence"/>
</dbReference>
<organism evidence="1 2">
    <name type="scientific">Streptomyces prasinosporus</name>
    <dbReference type="NCBI Taxonomy" id="68256"/>
    <lineage>
        <taxon>Bacteria</taxon>
        <taxon>Bacillati</taxon>
        <taxon>Actinomycetota</taxon>
        <taxon>Actinomycetes</taxon>
        <taxon>Kitasatosporales</taxon>
        <taxon>Streptomycetaceae</taxon>
        <taxon>Streptomyces</taxon>
        <taxon>Streptomyces albogriseolus group</taxon>
    </lineage>
</organism>